<evidence type="ECO:0000256" key="4">
    <source>
        <dbReference type="ARBA" id="ARBA00022679"/>
    </source>
</evidence>
<dbReference type="AlphaFoldDB" id="A0A426Z163"/>
<name>A0A426Z163_ENSVE</name>
<dbReference type="Gene3D" id="1.25.40.20">
    <property type="entry name" value="Ankyrin repeat-containing domain"/>
    <property type="match status" value="1"/>
</dbReference>
<comment type="caution">
    <text evidence="13">The sequence shown here is derived from an EMBL/GenBank/DDBJ whole genome shotgun (WGS) entry which is preliminary data.</text>
</comment>
<keyword evidence="10" id="KW-0040">ANK repeat</keyword>
<dbReference type="InterPro" id="IPR056760">
    <property type="entry name" value="RING_XB3-like"/>
</dbReference>
<accession>A0A426Z163</accession>
<dbReference type="PROSITE" id="PS50089">
    <property type="entry name" value="ZF_RING_2"/>
    <property type="match status" value="1"/>
</dbReference>
<evidence type="ECO:0000256" key="10">
    <source>
        <dbReference type="ARBA" id="ARBA00023043"/>
    </source>
</evidence>
<evidence type="ECO:0000256" key="2">
    <source>
        <dbReference type="ARBA" id="ARBA00004906"/>
    </source>
</evidence>
<dbReference type="Proteomes" id="UP000287651">
    <property type="component" value="Unassembled WGS sequence"/>
</dbReference>
<dbReference type="EC" id="2.3.2.27" evidence="3"/>
<dbReference type="Gene3D" id="3.30.40.10">
    <property type="entry name" value="Zinc/RING finger domain, C3HC4 (zinc finger)"/>
    <property type="match status" value="1"/>
</dbReference>
<dbReference type="GO" id="GO:0008270">
    <property type="term" value="F:zinc ion binding"/>
    <property type="evidence" value="ECO:0007669"/>
    <property type="project" value="UniProtKB-KW"/>
</dbReference>
<organism evidence="13 14">
    <name type="scientific">Ensete ventricosum</name>
    <name type="common">Abyssinian banana</name>
    <name type="synonym">Musa ensete</name>
    <dbReference type="NCBI Taxonomy" id="4639"/>
    <lineage>
        <taxon>Eukaryota</taxon>
        <taxon>Viridiplantae</taxon>
        <taxon>Streptophyta</taxon>
        <taxon>Embryophyta</taxon>
        <taxon>Tracheophyta</taxon>
        <taxon>Spermatophyta</taxon>
        <taxon>Magnoliopsida</taxon>
        <taxon>Liliopsida</taxon>
        <taxon>Zingiberales</taxon>
        <taxon>Musaceae</taxon>
        <taxon>Ensete</taxon>
    </lineage>
</organism>
<evidence type="ECO:0000256" key="11">
    <source>
        <dbReference type="PROSITE-ProRule" id="PRU00175"/>
    </source>
</evidence>
<dbReference type="EMBL" id="AMZH03009028">
    <property type="protein sequence ID" value="RRT57714.1"/>
    <property type="molecule type" value="Genomic_DNA"/>
</dbReference>
<dbReference type="SUPFAM" id="SSF57850">
    <property type="entry name" value="RING/U-box"/>
    <property type="match status" value="1"/>
</dbReference>
<keyword evidence="9" id="KW-0862">Zinc</keyword>
<keyword evidence="4" id="KW-0808">Transferase</keyword>
<evidence type="ECO:0000256" key="3">
    <source>
        <dbReference type="ARBA" id="ARBA00012483"/>
    </source>
</evidence>
<evidence type="ECO:0000256" key="6">
    <source>
        <dbReference type="ARBA" id="ARBA00022737"/>
    </source>
</evidence>
<evidence type="ECO:0000256" key="7">
    <source>
        <dbReference type="ARBA" id="ARBA00022771"/>
    </source>
</evidence>
<evidence type="ECO:0000256" key="1">
    <source>
        <dbReference type="ARBA" id="ARBA00000900"/>
    </source>
</evidence>
<evidence type="ECO:0000259" key="12">
    <source>
        <dbReference type="PROSITE" id="PS50089"/>
    </source>
</evidence>
<evidence type="ECO:0000256" key="5">
    <source>
        <dbReference type="ARBA" id="ARBA00022723"/>
    </source>
</evidence>
<proteinExistence type="predicted"/>
<keyword evidence="7 11" id="KW-0863">Zinc-finger</keyword>
<evidence type="ECO:0000256" key="8">
    <source>
        <dbReference type="ARBA" id="ARBA00022786"/>
    </source>
</evidence>
<comment type="catalytic activity">
    <reaction evidence="1">
        <text>S-ubiquitinyl-[E2 ubiquitin-conjugating enzyme]-L-cysteine + [acceptor protein]-L-lysine = [E2 ubiquitin-conjugating enzyme]-L-cysteine + N(6)-ubiquitinyl-[acceptor protein]-L-lysine.</text>
        <dbReference type="EC" id="2.3.2.27"/>
    </reaction>
</comment>
<comment type="pathway">
    <text evidence="2">Protein modification; protein ubiquitination.</text>
</comment>
<dbReference type="InterPro" id="IPR013083">
    <property type="entry name" value="Znf_RING/FYVE/PHD"/>
</dbReference>
<dbReference type="GO" id="GO:0061630">
    <property type="term" value="F:ubiquitin protein ligase activity"/>
    <property type="evidence" value="ECO:0007669"/>
    <property type="project" value="UniProtKB-EC"/>
</dbReference>
<dbReference type="PROSITE" id="PS00518">
    <property type="entry name" value="ZF_RING_1"/>
    <property type="match status" value="1"/>
</dbReference>
<keyword evidence="5" id="KW-0479">Metal-binding</keyword>
<dbReference type="InterPro" id="IPR036770">
    <property type="entry name" value="Ankyrin_rpt-contain_sf"/>
</dbReference>
<evidence type="ECO:0000256" key="9">
    <source>
        <dbReference type="ARBA" id="ARBA00022833"/>
    </source>
</evidence>
<gene>
    <name evidence="13" type="ORF">B296_00023076</name>
</gene>
<protein>
    <recommendedName>
        <fullName evidence="3">RING-type E3 ubiquitin transferase</fullName>
        <ecNumber evidence="3">2.3.2.27</ecNumber>
    </recommendedName>
</protein>
<dbReference type="Pfam" id="PF24921">
    <property type="entry name" value="RING_XB3-XBAT31"/>
    <property type="match status" value="1"/>
</dbReference>
<sequence length="303" mass="32795">MGQAVSCSCSGYDHDFFAAVQGGDLRAVESFIRSDPSLVFRTTIYDGLSALHIAAANGHVEVCYLKPRFTLGAQLCTWRLGVEVWIVRIPYALALKRNHGACAALLNPSAAEPLVWPSPLKFISELDPDAKALLEAALVEANRKREKKILKGTAYSLPSPIHSDESTDDDTPEESDSELCYICFDQVCTIKVQDCGHQMCAHCMLALCCHNKPSLTSLCSSSPTCPFCRSSISRLVIAKNRVKDEGDEDTISKLRRSRRSTNFSEGSSSLKGLSSVIGSCGKMTLGSGHISDSNDIADKPSDA</sequence>
<evidence type="ECO:0000313" key="14">
    <source>
        <dbReference type="Proteomes" id="UP000287651"/>
    </source>
</evidence>
<keyword evidence="6" id="KW-0677">Repeat</keyword>
<feature type="domain" description="RING-type" evidence="12">
    <location>
        <begin position="180"/>
        <end position="229"/>
    </location>
</feature>
<dbReference type="InterPro" id="IPR017907">
    <property type="entry name" value="Znf_RING_CS"/>
</dbReference>
<dbReference type="InterPro" id="IPR001841">
    <property type="entry name" value="Znf_RING"/>
</dbReference>
<keyword evidence="8" id="KW-0833">Ubl conjugation pathway</keyword>
<reference evidence="13 14" key="1">
    <citation type="journal article" date="2014" name="Agronomy (Basel)">
        <title>A Draft Genome Sequence for Ensete ventricosum, the Drought-Tolerant Tree Against Hunger.</title>
        <authorList>
            <person name="Harrison J."/>
            <person name="Moore K.A."/>
            <person name="Paszkiewicz K."/>
            <person name="Jones T."/>
            <person name="Grant M."/>
            <person name="Ambacheew D."/>
            <person name="Muzemil S."/>
            <person name="Studholme D.J."/>
        </authorList>
    </citation>
    <scope>NUCLEOTIDE SEQUENCE [LARGE SCALE GENOMIC DNA]</scope>
</reference>
<evidence type="ECO:0000313" key="13">
    <source>
        <dbReference type="EMBL" id="RRT57714.1"/>
    </source>
</evidence>